<sequence length="148" mass="16810">MVQLARRGAWNLMCSAALGGFAMVLLRRQVLRLRYIARWGHAPHETVLENPATSSVEGEMDMDDTDEEEAEASDTMENTGRDRAESTSWGACVVCLQRRRRVVFTPCGHRACCQRCARQVAQARGRQERRCPVCRQEVSRDVVRVFDP</sequence>
<evidence type="ECO:0000256" key="2">
    <source>
        <dbReference type="SAM" id="MobiDB-lite"/>
    </source>
</evidence>
<keyword evidence="6" id="KW-1185">Reference proteome</keyword>
<keyword evidence="3" id="KW-0472">Membrane</keyword>
<name>A0AAE0FLT6_9CHLO</name>
<dbReference type="SUPFAM" id="SSF57850">
    <property type="entry name" value="RING/U-box"/>
    <property type="match status" value="1"/>
</dbReference>
<dbReference type="Gene3D" id="3.30.40.10">
    <property type="entry name" value="Zinc/RING finger domain, C3HC4 (zinc finger)"/>
    <property type="match status" value="1"/>
</dbReference>
<dbReference type="SMART" id="SM00184">
    <property type="entry name" value="RING"/>
    <property type="match status" value="1"/>
</dbReference>
<dbReference type="InterPro" id="IPR013083">
    <property type="entry name" value="Znf_RING/FYVE/PHD"/>
</dbReference>
<evidence type="ECO:0000313" key="6">
    <source>
        <dbReference type="Proteomes" id="UP001190700"/>
    </source>
</evidence>
<dbReference type="InterPro" id="IPR044247">
    <property type="entry name" value="SPL2-like"/>
</dbReference>
<keyword evidence="1" id="KW-0862">Zinc</keyword>
<gene>
    <name evidence="5" type="ORF">CYMTET_29018</name>
</gene>
<reference evidence="5 6" key="1">
    <citation type="journal article" date="2015" name="Genome Biol. Evol.">
        <title>Comparative Genomics of a Bacterivorous Green Alga Reveals Evolutionary Causalities and Consequences of Phago-Mixotrophic Mode of Nutrition.</title>
        <authorList>
            <person name="Burns J.A."/>
            <person name="Paasch A."/>
            <person name="Narechania A."/>
            <person name="Kim E."/>
        </authorList>
    </citation>
    <scope>NUCLEOTIDE SEQUENCE [LARGE SCALE GENOMIC DNA]</scope>
    <source>
        <strain evidence="5 6">PLY_AMNH</strain>
    </source>
</reference>
<keyword evidence="1" id="KW-0479">Metal-binding</keyword>
<keyword evidence="1" id="KW-0863">Zinc-finger</keyword>
<feature type="domain" description="RING-type" evidence="4">
    <location>
        <begin position="92"/>
        <end position="135"/>
    </location>
</feature>
<dbReference type="EMBL" id="LGRX02016453">
    <property type="protein sequence ID" value="KAK3262109.1"/>
    <property type="molecule type" value="Genomic_DNA"/>
</dbReference>
<evidence type="ECO:0000259" key="4">
    <source>
        <dbReference type="PROSITE" id="PS50089"/>
    </source>
</evidence>
<proteinExistence type="predicted"/>
<keyword evidence="3" id="KW-1133">Transmembrane helix</keyword>
<feature type="transmembrane region" description="Helical" evidence="3">
    <location>
        <begin position="6"/>
        <end position="26"/>
    </location>
</feature>
<dbReference type="PANTHER" id="PTHR47355:SF1">
    <property type="entry name" value="E3 UBIQUITIN-PROTEIN LIGASE SPL2"/>
    <property type="match status" value="1"/>
</dbReference>
<protein>
    <recommendedName>
        <fullName evidence="4">RING-type domain-containing protein</fullName>
    </recommendedName>
</protein>
<dbReference type="GO" id="GO:0004842">
    <property type="term" value="F:ubiquitin-protein transferase activity"/>
    <property type="evidence" value="ECO:0007669"/>
    <property type="project" value="InterPro"/>
</dbReference>
<dbReference type="Proteomes" id="UP001190700">
    <property type="component" value="Unassembled WGS sequence"/>
</dbReference>
<dbReference type="GO" id="GO:0008270">
    <property type="term" value="F:zinc ion binding"/>
    <property type="evidence" value="ECO:0007669"/>
    <property type="project" value="UniProtKB-KW"/>
</dbReference>
<evidence type="ECO:0000313" key="5">
    <source>
        <dbReference type="EMBL" id="KAK3262109.1"/>
    </source>
</evidence>
<evidence type="ECO:0000256" key="1">
    <source>
        <dbReference type="PROSITE-ProRule" id="PRU00175"/>
    </source>
</evidence>
<feature type="region of interest" description="Disordered" evidence="2">
    <location>
        <begin position="51"/>
        <end position="84"/>
    </location>
</feature>
<dbReference type="AlphaFoldDB" id="A0AAE0FLT6"/>
<dbReference type="InterPro" id="IPR001841">
    <property type="entry name" value="Znf_RING"/>
</dbReference>
<dbReference type="Pfam" id="PF13920">
    <property type="entry name" value="zf-C3HC4_3"/>
    <property type="match status" value="1"/>
</dbReference>
<organism evidence="5 6">
    <name type="scientific">Cymbomonas tetramitiformis</name>
    <dbReference type="NCBI Taxonomy" id="36881"/>
    <lineage>
        <taxon>Eukaryota</taxon>
        <taxon>Viridiplantae</taxon>
        <taxon>Chlorophyta</taxon>
        <taxon>Pyramimonadophyceae</taxon>
        <taxon>Pyramimonadales</taxon>
        <taxon>Pyramimonadaceae</taxon>
        <taxon>Cymbomonas</taxon>
    </lineage>
</organism>
<dbReference type="PANTHER" id="PTHR47355">
    <property type="entry name" value="E3 UBIQUITIN-PROTEIN LIGASE SPL2"/>
    <property type="match status" value="1"/>
</dbReference>
<keyword evidence="3" id="KW-0812">Transmembrane</keyword>
<dbReference type="PROSITE" id="PS50089">
    <property type="entry name" value="ZF_RING_2"/>
    <property type="match status" value="1"/>
</dbReference>
<evidence type="ECO:0000256" key="3">
    <source>
        <dbReference type="SAM" id="Phobius"/>
    </source>
</evidence>
<accession>A0AAE0FLT6</accession>
<feature type="compositionally biased region" description="Acidic residues" evidence="2">
    <location>
        <begin position="58"/>
        <end position="74"/>
    </location>
</feature>
<comment type="caution">
    <text evidence="5">The sequence shown here is derived from an EMBL/GenBank/DDBJ whole genome shotgun (WGS) entry which is preliminary data.</text>
</comment>